<dbReference type="FunFam" id="3.40.50.720:FF:000205">
    <property type="entry name" value="Succinate--CoA ligase [ADP-forming] subunit alpha"/>
    <property type="match status" value="1"/>
</dbReference>
<dbReference type="SUPFAM" id="SSF52210">
    <property type="entry name" value="Succinyl-CoA synthetase domains"/>
    <property type="match status" value="1"/>
</dbReference>
<dbReference type="Proteomes" id="UP000565715">
    <property type="component" value="Unassembled WGS sequence"/>
</dbReference>
<dbReference type="GO" id="GO:0004776">
    <property type="term" value="F:succinate-CoA ligase (GDP-forming) activity"/>
    <property type="evidence" value="ECO:0007669"/>
    <property type="project" value="TreeGrafter"/>
</dbReference>
<dbReference type="InterPro" id="IPR016102">
    <property type="entry name" value="Succinyl-CoA_synth-like"/>
</dbReference>
<name>A0A846XEC9_9NOCA</name>
<feature type="binding site" evidence="4">
    <location>
        <position position="170"/>
    </location>
    <ligand>
        <name>substrate</name>
        <note>ligand shared with subunit beta</note>
    </ligand>
</feature>
<comment type="similarity">
    <text evidence="4 6">Belongs to the succinate/malate CoA ligase alpha subunit family.</text>
</comment>
<dbReference type="GO" id="GO:0009361">
    <property type="term" value="C:succinate-CoA ligase complex (ADP-forming)"/>
    <property type="evidence" value="ECO:0007669"/>
    <property type="project" value="TreeGrafter"/>
</dbReference>
<accession>A0A846XEC9</accession>
<dbReference type="Pfam" id="PF00549">
    <property type="entry name" value="Ligase_CoA"/>
    <property type="match status" value="1"/>
</dbReference>
<feature type="binding site" evidence="4">
    <location>
        <begin position="17"/>
        <end position="20"/>
    </location>
    <ligand>
        <name>CoA</name>
        <dbReference type="ChEBI" id="CHEBI:57287"/>
    </ligand>
</feature>
<evidence type="ECO:0000256" key="6">
    <source>
        <dbReference type="RuleBase" id="RU000677"/>
    </source>
</evidence>
<evidence type="ECO:0000256" key="3">
    <source>
        <dbReference type="ARBA" id="ARBA00022741"/>
    </source>
</evidence>
<dbReference type="Pfam" id="PF02629">
    <property type="entry name" value="CoA_binding"/>
    <property type="match status" value="1"/>
</dbReference>
<comment type="caution">
    <text evidence="9">The sequence shown here is derived from an EMBL/GenBank/DDBJ whole genome shotgun (WGS) entry which is preliminary data.</text>
</comment>
<gene>
    <name evidence="4 9" type="primary">sucD</name>
    <name evidence="9" type="ORF">HGA13_15355</name>
</gene>
<evidence type="ECO:0000256" key="1">
    <source>
        <dbReference type="ARBA" id="ARBA00022532"/>
    </source>
</evidence>
<evidence type="ECO:0000256" key="5">
    <source>
        <dbReference type="PIRSR" id="PIRSR001553-1"/>
    </source>
</evidence>
<dbReference type="SUPFAM" id="SSF51735">
    <property type="entry name" value="NAD(P)-binding Rossmann-fold domains"/>
    <property type="match status" value="1"/>
</dbReference>
<reference evidence="9 10" key="1">
    <citation type="submission" date="2020-04" db="EMBL/GenBank/DDBJ databases">
        <title>MicrobeNet Type strains.</title>
        <authorList>
            <person name="Nicholson A.C."/>
        </authorList>
    </citation>
    <scope>NUCLEOTIDE SEQUENCE [LARGE SCALE GENOMIC DNA]</scope>
    <source>
        <strain evidence="9 10">DSM 45078</strain>
    </source>
</reference>
<dbReference type="PROSITE" id="PS01216">
    <property type="entry name" value="SUCCINYL_COA_LIG_1"/>
    <property type="match status" value="1"/>
</dbReference>
<protein>
    <recommendedName>
        <fullName evidence="4">Succinate--CoA ligase [ADP-forming] subunit alpha</fullName>
        <ecNumber evidence="4">6.2.1.5</ecNumber>
    </recommendedName>
    <alternativeName>
        <fullName evidence="4">Succinyl-CoA synthetase subunit alpha</fullName>
        <shortName evidence="4">SCS-alpha</shortName>
    </alternativeName>
</protein>
<dbReference type="InterPro" id="IPR005810">
    <property type="entry name" value="CoA_lig_alpha"/>
</dbReference>
<comment type="pathway">
    <text evidence="4 7">Carbohydrate metabolism; tricarboxylic acid cycle; succinate from succinyl-CoA (ligase route): step 1/1.</text>
</comment>
<dbReference type="RefSeq" id="WP_068042789.1">
    <property type="nucleotide sequence ID" value="NZ_JAAXOO010000003.1"/>
</dbReference>
<dbReference type="GO" id="GO:0004775">
    <property type="term" value="F:succinate-CoA ligase (ADP-forming) activity"/>
    <property type="evidence" value="ECO:0007669"/>
    <property type="project" value="UniProtKB-UniRule"/>
</dbReference>
<evidence type="ECO:0000256" key="2">
    <source>
        <dbReference type="ARBA" id="ARBA00022598"/>
    </source>
</evidence>
<comment type="catalytic activity">
    <reaction evidence="4 7">
        <text>succinate + ATP + CoA = succinyl-CoA + ADP + phosphate</text>
        <dbReference type="Rhea" id="RHEA:17661"/>
        <dbReference type="ChEBI" id="CHEBI:30031"/>
        <dbReference type="ChEBI" id="CHEBI:30616"/>
        <dbReference type="ChEBI" id="CHEBI:43474"/>
        <dbReference type="ChEBI" id="CHEBI:57287"/>
        <dbReference type="ChEBI" id="CHEBI:57292"/>
        <dbReference type="ChEBI" id="CHEBI:456216"/>
        <dbReference type="EC" id="6.2.1.5"/>
    </reaction>
</comment>
<dbReference type="FunFam" id="3.40.50.261:FF:000006">
    <property type="entry name" value="Succinate--CoA ligase [ADP-forming] subunit alpha"/>
    <property type="match status" value="1"/>
</dbReference>
<dbReference type="PRINTS" id="PR01798">
    <property type="entry name" value="SCOASYNTHASE"/>
</dbReference>
<dbReference type="HAMAP" id="MF_01988">
    <property type="entry name" value="Succ_CoA_alpha"/>
    <property type="match status" value="1"/>
</dbReference>
<evidence type="ECO:0000259" key="8">
    <source>
        <dbReference type="SMART" id="SM00881"/>
    </source>
</evidence>
<comment type="catalytic activity">
    <reaction evidence="4">
        <text>GTP + succinate + CoA = succinyl-CoA + GDP + phosphate</text>
        <dbReference type="Rhea" id="RHEA:22120"/>
        <dbReference type="ChEBI" id="CHEBI:30031"/>
        <dbReference type="ChEBI" id="CHEBI:37565"/>
        <dbReference type="ChEBI" id="CHEBI:43474"/>
        <dbReference type="ChEBI" id="CHEBI:57287"/>
        <dbReference type="ChEBI" id="CHEBI:57292"/>
        <dbReference type="ChEBI" id="CHEBI:58189"/>
    </reaction>
</comment>
<feature type="active site" description="Tele-phosphohistidine intermediate" evidence="4 5">
    <location>
        <position position="256"/>
    </location>
</feature>
<dbReference type="Gene3D" id="3.40.50.261">
    <property type="entry name" value="Succinyl-CoA synthetase domains"/>
    <property type="match status" value="1"/>
</dbReference>
<keyword evidence="10" id="KW-1185">Reference proteome</keyword>
<dbReference type="PANTHER" id="PTHR11117:SF2">
    <property type="entry name" value="SUCCINATE--COA LIGASE [ADP_GDP-FORMING] SUBUNIT ALPHA, MITOCHONDRIAL"/>
    <property type="match status" value="1"/>
</dbReference>
<evidence type="ECO:0000256" key="7">
    <source>
        <dbReference type="RuleBase" id="RU000699"/>
    </source>
</evidence>
<dbReference type="NCBIfam" id="TIGR01019">
    <property type="entry name" value="sucCoAalpha"/>
    <property type="match status" value="1"/>
</dbReference>
<sequence>MSIFLNKDSKVIVQGITGGEGTKHTALMLKAGTQVVGGVNARKAGTTVSHTDKDGNAVELPVFATVAEAMEKTGADVSIAFVPPKFSKDAIIEAIDAEIPLLVVITEGIPVQDTAYAWAYNVEKGTKTRIIGPNCPGIITPGEALVGITPANITGKGPIGLVSKSGTLTYQMMYELRDFGFSTSIGIGGDPVIGTTHIDAIEAFEKDPETKLIVMIGEIGGDAEERAAAYIQANVTKPVVGYVAGFTAPEGKTMGHAGAIVSGSSGTAQAKKDALEAAGVKVGKTPSETAALAREILEKAAVSA</sequence>
<evidence type="ECO:0000313" key="10">
    <source>
        <dbReference type="Proteomes" id="UP000565715"/>
    </source>
</evidence>
<dbReference type="InterPro" id="IPR033847">
    <property type="entry name" value="Citrt_syn/SCS-alpha_CS"/>
</dbReference>
<proteinExistence type="inferred from homology"/>
<feature type="binding site" evidence="4">
    <location>
        <position position="43"/>
    </location>
    <ligand>
        <name>CoA</name>
        <dbReference type="ChEBI" id="CHEBI:57287"/>
    </ligand>
</feature>
<dbReference type="PROSITE" id="PS00399">
    <property type="entry name" value="SUCCINYL_COA_LIG_2"/>
    <property type="match status" value="1"/>
</dbReference>
<evidence type="ECO:0000256" key="4">
    <source>
        <dbReference type="HAMAP-Rule" id="MF_01988"/>
    </source>
</evidence>
<feature type="binding site" evidence="4">
    <location>
        <begin position="105"/>
        <end position="107"/>
    </location>
    <ligand>
        <name>CoA</name>
        <dbReference type="ChEBI" id="CHEBI:57287"/>
    </ligand>
</feature>
<comment type="subunit">
    <text evidence="4 7">Heterotetramer of two alpha and two beta subunits.</text>
</comment>
<dbReference type="GO" id="GO:0000166">
    <property type="term" value="F:nucleotide binding"/>
    <property type="evidence" value="ECO:0007669"/>
    <property type="project" value="UniProtKB-KW"/>
</dbReference>
<dbReference type="InterPro" id="IPR036291">
    <property type="entry name" value="NAD(P)-bd_dom_sf"/>
</dbReference>
<evidence type="ECO:0000313" key="9">
    <source>
        <dbReference type="EMBL" id="NKY34438.1"/>
    </source>
</evidence>
<keyword evidence="3 4" id="KW-0547">Nucleotide-binding</keyword>
<feature type="domain" description="CoA-binding" evidence="8">
    <location>
        <begin position="4"/>
        <end position="109"/>
    </location>
</feature>
<dbReference type="PANTHER" id="PTHR11117">
    <property type="entry name" value="SUCCINYL-COA LIGASE SUBUNIT ALPHA"/>
    <property type="match status" value="1"/>
</dbReference>
<dbReference type="GO" id="GO:0006099">
    <property type="term" value="P:tricarboxylic acid cycle"/>
    <property type="evidence" value="ECO:0007669"/>
    <property type="project" value="UniProtKB-UniRule"/>
</dbReference>
<dbReference type="UniPathway" id="UPA00223">
    <property type="reaction ID" value="UER00999"/>
</dbReference>
<dbReference type="InterPro" id="IPR003781">
    <property type="entry name" value="CoA-bd"/>
</dbReference>
<dbReference type="EMBL" id="JAAXOO010000003">
    <property type="protein sequence ID" value="NKY34438.1"/>
    <property type="molecule type" value="Genomic_DNA"/>
</dbReference>
<keyword evidence="2 4" id="KW-0436">Ligase</keyword>
<dbReference type="AlphaFoldDB" id="A0A846XEC9"/>
<dbReference type="PIRSF" id="PIRSF001553">
    <property type="entry name" value="SucCS_alpha"/>
    <property type="match status" value="1"/>
</dbReference>
<comment type="function">
    <text evidence="4 7">Succinyl-CoA synthetase functions in the citric acid cycle (TCA), coupling the hydrolysis of succinyl-CoA to the synthesis of either ATP or GTP and thus represents the only step of substrate-level phosphorylation in the TCA. The alpha subunit of the enzyme binds the substrates coenzyme A and phosphate, while succinate binding and nucleotide specificity is provided by the beta subunit.</text>
</comment>
<dbReference type="Gene3D" id="3.40.50.720">
    <property type="entry name" value="NAD(P)-binding Rossmann-like Domain"/>
    <property type="match status" value="1"/>
</dbReference>
<dbReference type="EC" id="6.2.1.5" evidence="4"/>
<organism evidence="9 10">
    <name type="scientific">Nocardia speluncae</name>
    <dbReference type="NCBI Taxonomy" id="419477"/>
    <lineage>
        <taxon>Bacteria</taxon>
        <taxon>Bacillati</taxon>
        <taxon>Actinomycetota</taxon>
        <taxon>Actinomycetes</taxon>
        <taxon>Mycobacteriales</taxon>
        <taxon>Nocardiaceae</taxon>
        <taxon>Nocardia</taxon>
    </lineage>
</organism>
<dbReference type="NCBIfam" id="NF004230">
    <property type="entry name" value="PRK05678.1"/>
    <property type="match status" value="1"/>
</dbReference>
<dbReference type="GO" id="GO:0005829">
    <property type="term" value="C:cytosol"/>
    <property type="evidence" value="ECO:0007669"/>
    <property type="project" value="TreeGrafter"/>
</dbReference>
<dbReference type="InterPro" id="IPR017440">
    <property type="entry name" value="Cit_synth/succinyl-CoA_lig_AS"/>
</dbReference>
<dbReference type="InterPro" id="IPR005811">
    <property type="entry name" value="SUCC_ACL_C"/>
</dbReference>
<dbReference type="SMART" id="SM00881">
    <property type="entry name" value="CoA_binding"/>
    <property type="match status" value="1"/>
</dbReference>
<keyword evidence="1 4" id="KW-0816">Tricarboxylic acid cycle</keyword>